<sequence length="50" mass="5430">MVLSGQSCEFMNQLKRPRRTGGVLRYLNAAPTPSLQLIRGSPAVFAAGRL</sequence>
<gene>
    <name evidence="1" type="ORF">FM101_04190</name>
</gene>
<organism evidence="1 2">
    <name type="scientific">Arthrobacter rhombi</name>
    <dbReference type="NCBI Taxonomy" id="71253"/>
    <lineage>
        <taxon>Bacteria</taxon>
        <taxon>Bacillati</taxon>
        <taxon>Actinomycetota</taxon>
        <taxon>Actinomycetes</taxon>
        <taxon>Micrococcales</taxon>
        <taxon>Micrococcaceae</taxon>
        <taxon>Arthrobacter</taxon>
    </lineage>
</organism>
<accession>A0A1R4FJ45</accession>
<evidence type="ECO:0000313" key="1">
    <source>
        <dbReference type="EMBL" id="SJM55877.1"/>
    </source>
</evidence>
<proteinExistence type="predicted"/>
<evidence type="ECO:0000313" key="2">
    <source>
        <dbReference type="Proteomes" id="UP000195913"/>
    </source>
</evidence>
<reference evidence="1 2" key="1">
    <citation type="submission" date="2017-02" db="EMBL/GenBank/DDBJ databases">
        <authorList>
            <person name="Peterson S.W."/>
        </authorList>
    </citation>
    <scope>NUCLEOTIDE SEQUENCE [LARGE SCALE GENOMIC DNA]</scope>
    <source>
        <strain evidence="1 2">B Ar 00.02</strain>
    </source>
</reference>
<name>A0A1R4FJ45_9MICC</name>
<dbReference type="Proteomes" id="UP000195913">
    <property type="component" value="Unassembled WGS sequence"/>
</dbReference>
<protein>
    <submittedName>
        <fullName evidence="1">Uncharacterized protein</fullName>
    </submittedName>
</protein>
<dbReference type="EMBL" id="FUHW01000019">
    <property type="protein sequence ID" value="SJM55877.1"/>
    <property type="molecule type" value="Genomic_DNA"/>
</dbReference>
<dbReference type="AlphaFoldDB" id="A0A1R4FJ45"/>
<keyword evidence="2" id="KW-1185">Reference proteome</keyword>